<dbReference type="PANTHER" id="PTHR31374">
    <property type="entry name" value="AUXIN-INDUCED PROTEIN-LIKE-RELATED"/>
    <property type="match status" value="1"/>
</dbReference>
<dbReference type="EMBL" id="JBJXBP010000007">
    <property type="protein sequence ID" value="KAL3818719.1"/>
    <property type="molecule type" value="Genomic_DNA"/>
</dbReference>
<keyword evidence="3" id="KW-1185">Reference proteome</keyword>
<organism evidence="2 3">
    <name type="scientific">Penstemon smallii</name>
    <dbReference type="NCBI Taxonomy" id="265156"/>
    <lineage>
        <taxon>Eukaryota</taxon>
        <taxon>Viridiplantae</taxon>
        <taxon>Streptophyta</taxon>
        <taxon>Embryophyta</taxon>
        <taxon>Tracheophyta</taxon>
        <taxon>Spermatophyta</taxon>
        <taxon>Magnoliopsida</taxon>
        <taxon>eudicotyledons</taxon>
        <taxon>Gunneridae</taxon>
        <taxon>Pentapetalae</taxon>
        <taxon>asterids</taxon>
        <taxon>lamiids</taxon>
        <taxon>Lamiales</taxon>
        <taxon>Plantaginaceae</taxon>
        <taxon>Cheloneae</taxon>
        <taxon>Penstemon</taxon>
    </lineage>
</organism>
<dbReference type="AlphaFoldDB" id="A0ABD3S2K6"/>
<protein>
    <submittedName>
        <fullName evidence="2">Uncharacterized protein</fullName>
    </submittedName>
</protein>
<comment type="similarity">
    <text evidence="1">Belongs to the ARG7 family.</text>
</comment>
<dbReference type="Pfam" id="PF02519">
    <property type="entry name" value="Auxin_inducible"/>
    <property type="match status" value="1"/>
</dbReference>
<dbReference type="PANTHER" id="PTHR31374:SF118">
    <property type="entry name" value="OS01G0924966 PROTEIN"/>
    <property type="match status" value="1"/>
</dbReference>
<dbReference type="Proteomes" id="UP001634393">
    <property type="component" value="Unassembled WGS sequence"/>
</dbReference>
<reference evidence="2 3" key="1">
    <citation type="submission" date="2024-12" db="EMBL/GenBank/DDBJ databases">
        <title>The unique morphological basis and parallel evolutionary history of personate flowers in Penstemon.</title>
        <authorList>
            <person name="Depatie T.H."/>
            <person name="Wessinger C.A."/>
        </authorList>
    </citation>
    <scope>NUCLEOTIDE SEQUENCE [LARGE SCALE GENOMIC DNA]</scope>
    <source>
        <strain evidence="2">WTNN_2</strain>
        <tissue evidence="2">Leaf</tissue>
    </source>
</reference>
<evidence type="ECO:0000313" key="3">
    <source>
        <dbReference type="Proteomes" id="UP001634393"/>
    </source>
</evidence>
<dbReference type="InterPro" id="IPR003676">
    <property type="entry name" value="SAUR_fam"/>
</dbReference>
<proteinExistence type="inferred from homology"/>
<sequence>MDSPKIKGRKNLIFKTWERCKSFGSGIGRKGISGIQNNLKTKSKSWPRGLIRVVPEGCFSIYVGPEKQRFVIKTEYVNHHLFKILLEEAETEYGFSSEGPLILPCEVNHFVKILKEMECDEEIGKQQGCGFVSI</sequence>
<evidence type="ECO:0000313" key="2">
    <source>
        <dbReference type="EMBL" id="KAL3818719.1"/>
    </source>
</evidence>
<gene>
    <name evidence="2" type="ORF">ACJIZ3_004624</name>
</gene>
<evidence type="ECO:0000256" key="1">
    <source>
        <dbReference type="ARBA" id="ARBA00006974"/>
    </source>
</evidence>
<accession>A0ABD3S2K6</accession>
<comment type="caution">
    <text evidence="2">The sequence shown here is derived from an EMBL/GenBank/DDBJ whole genome shotgun (WGS) entry which is preliminary data.</text>
</comment>
<name>A0ABD3S2K6_9LAMI</name>